<evidence type="ECO:0000313" key="3">
    <source>
        <dbReference type="Proteomes" id="UP000800094"/>
    </source>
</evidence>
<feature type="compositionally biased region" description="Basic and acidic residues" evidence="1">
    <location>
        <begin position="468"/>
        <end position="479"/>
    </location>
</feature>
<feature type="compositionally biased region" description="Polar residues" evidence="1">
    <location>
        <begin position="1318"/>
        <end position="1331"/>
    </location>
</feature>
<feature type="compositionally biased region" description="Polar residues" evidence="1">
    <location>
        <begin position="1001"/>
        <end position="1011"/>
    </location>
</feature>
<reference evidence="2" key="1">
    <citation type="journal article" date="2020" name="Stud. Mycol.">
        <title>101 Dothideomycetes genomes: a test case for predicting lifestyles and emergence of pathogens.</title>
        <authorList>
            <person name="Haridas S."/>
            <person name="Albert R."/>
            <person name="Binder M."/>
            <person name="Bloem J."/>
            <person name="Labutti K."/>
            <person name="Salamov A."/>
            <person name="Andreopoulos B."/>
            <person name="Baker S."/>
            <person name="Barry K."/>
            <person name="Bills G."/>
            <person name="Bluhm B."/>
            <person name="Cannon C."/>
            <person name="Castanera R."/>
            <person name="Culley D."/>
            <person name="Daum C."/>
            <person name="Ezra D."/>
            <person name="Gonzalez J."/>
            <person name="Henrissat B."/>
            <person name="Kuo A."/>
            <person name="Liang C."/>
            <person name="Lipzen A."/>
            <person name="Lutzoni F."/>
            <person name="Magnuson J."/>
            <person name="Mondo S."/>
            <person name="Nolan M."/>
            <person name="Ohm R."/>
            <person name="Pangilinan J."/>
            <person name="Park H.-J."/>
            <person name="Ramirez L."/>
            <person name="Alfaro M."/>
            <person name="Sun H."/>
            <person name="Tritt A."/>
            <person name="Yoshinaga Y."/>
            <person name="Zwiers L.-H."/>
            <person name="Turgeon B."/>
            <person name="Goodwin S."/>
            <person name="Spatafora J."/>
            <person name="Crous P."/>
            <person name="Grigoriev I."/>
        </authorList>
    </citation>
    <scope>NUCLEOTIDE SEQUENCE</scope>
    <source>
        <strain evidence="2">CBS 122368</strain>
    </source>
</reference>
<feature type="compositionally biased region" description="Basic and acidic residues" evidence="1">
    <location>
        <begin position="1649"/>
        <end position="1660"/>
    </location>
</feature>
<organism evidence="2 3">
    <name type="scientific">Trematosphaeria pertusa</name>
    <dbReference type="NCBI Taxonomy" id="390896"/>
    <lineage>
        <taxon>Eukaryota</taxon>
        <taxon>Fungi</taxon>
        <taxon>Dikarya</taxon>
        <taxon>Ascomycota</taxon>
        <taxon>Pezizomycotina</taxon>
        <taxon>Dothideomycetes</taxon>
        <taxon>Pleosporomycetidae</taxon>
        <taxon>Pleosporales</taxon>
        <taxon>Massarineae</taxon>
        <taxon>Trematosphaeriaceae</taxon>
        <taxon>Trematosphaeria</taxon>
    </lineage>
</organism>
<feature type="compositionally biased region" description="Basic and acidic residues" evidence="1">
    <location>
        <begin position="287"/>
        <end position="296"/>
    </location>
</feature>
<feature type="compositionally biased region" description="Low complexity" evidence="1">
    <location>
        <begin position="603"/>
        <end position="614"/>
    </location>
</feature>
<feature type="compositionally biased region" description="Basic and acidic residues" evidence="1">
    <location>
        <begin position="573"/>
        <end position="582"/>
    </location>
</feature>
<feature type="compositionally biased region" description="Low complexity" evidence="1">
    <location>
        <begin position="705"/>
        <end position="715"/>
    </location>
</feature>
<dbReference type="RefSeq" id="XP_033689441.1">
    <property type="nucleotide sequence ID" value="XM_033819782.1"/>
</dbReference>
<feature type="compositionally biased region" description="Pro residues" evidence="1">
    <location>
        <begin position="1564"/>
        <end position="1573"/>
    </location>
</feature>
<gene>
    <name evidence="2" type="ORF">BU26DRAFT_137987</name>
</gene>
<proteinExistence type="predicted"/>
<feature type="compositionally biased region" description="Polar residues" evidence="1">
    <location>
        <begin position="593"/>
        <end position="602"/>
    </location>
</feature>
<feature type="compositionally biased region" description="Polar residues" evidence="1">
    <location>
        <begin position="1285"/>
        <end position="1295"/>
    </location>
</feature>
<feature type="compositionally biased region" description="Polar residues" evidence="1">
    <location>
        <begin position="672"/>
        <end position="702"/>
    </location>
</feature>
<feature type="compositionally biased region" description="Pro residues" evidence="1">
    <location>
        <begin position="729"/>
        <end position="745"/>
    </location>
</feature>
<evidence type="ECO:0000313" key="2">
    <source>
        <dbReference type="EMBL" id="KAF2254437.1"/>
    </source>
</evidence>
<feature type="compositionally biased region" description="Polar residues" evidence="1">
    <location>
        <begin position="1504"/>
        <end position="1522"/>
    </location>
</feature>
<accession>A0A6A6IWJ0</accession>
<sequence length="1802" mass="195082">MDFGTPKPTPPRETPRSQGSRPHSYHAPDAWSVIPDLHSPTAPEKGLQAGERLGVLPSPAKSAFSLLPQDREDDVPPVPPIPEGMGGMQSGRTSQESATHRLLQSVIRHSTPPAAETSRLRGSPVPKEAPRAKESNERRDAEASHQEARAEQAEDGDEDEGAFSAKTLRAQKMEDDDDDRPPLLNHDSVPPRCFPEDVGQISDVSPPMAASGPEPGEISPVVSAVGADRLDGDGSENEDGRLLQPEQDTLQKPRLWMGDVSPMFAPVPLALGSPEDGPQTPVGETAPSHRDTRPAYETELIGGDVSPISSRADGDEEATPTRDNSRAASAETARQTREPAVEDAEPSDGRAESEQPDALTPHAAEAGPAPPLASPQQRLSASPYQVVHAVQYVPSHSSCESWEQDSVAAPSHSDGSQLGDKHDAAAIPPVPHMPSPVAPEASTGRAMGSEQKPVVISISNSPAQPHLTRPEPAHQEDPQFPKPDLGKPGIHRRSESLLSKISSMVSADGVSISPTSSHAARSRPSSANRQRQVSPAKTSPLPAQIEEESNAAEREKTGASSNDDFDLYADHNGIVKDVRDESGQPLRVATPQPAETMNASQTSAANAPKAQEASKAAEEEPTRYSDERPMSFVSGPRDAHGRPQDQINRPGTATAEERIPPVPPTPDRFLGTSLSKAQSNGASETQHMQKQNGILQQQSSQVGHPASQSVSPAASQRRDVRTPPHSNVSPPPPSNASPPPQPTPPQGLSQRPLLQEPRQSNGVPDPRMQDPRMMQDPRLMVEARMRGMSPGQPYPQDPRIQAQMYGPDPRRQGQPIGSPTGPRNQFELQQQMMQRQAIDPRLHAGQYQYPAPGVAGPHPDAHLTKKEEKSSRPRLSSVFKGRGSKSHPSAPQVTPPNDSRLAPNANAAPGIDRRGASYQSTLGDLPEQVVTKKERRSSAFGSPSNSTRPESIGTESHISQDSTRVQAADSRLDLRYPQSPAPFKGIPPQQPPPGTAVAPQSQPQRASTSGVSEIGKKKRFSALGNLFNRSGSATHSASPKSKLSKEDKKAQKAQKHTTAPPFQPPTGREWPPQPRPQPQFNPAQQGMQYGMQYGPPGAVRPFPGMQNVVPQQTMSPTSPQGMPPQGMPPKGMRPQGIPQQYMQPPPAFQHNPHIQRPQFSPEGSAYMDTRQIAQARQAPQAPQAPQQFAGQPMQQPPPSSRPDLPITNPSLEQRGHRAEGTVQAPPPGGYYKPDSKQSEVRQGGPAAFAQPNHYQQQQQVAPQHPPSIRSVSSPSPAQGLPAASPPSQRRVSSPLTEPRYETPQIPAAYRQVSGAYVSPSSEQPPTRQSGRPSPAHYGRQYSDPQMQPISPQVSAPTQMPPNQRNGSDSSTVSIVSPISNPSPGIPNSTPVSNQRQQKPRMSSISEATHQERPWHLNFPHGATEQEIVRARQRQYMEQQLAAQEQMHAERTGRSPSPRSSHTQSASPQPPQDLQQSNQPSAQSGGGFREVLPRSSPQPYPMAQNIPQSATSNGPQQEQQSHTPHPLQPLPIHPGQGPTPAAYPLPMSPDSVNIRSPVNPVVDTLPPPPPPKIPHSPMHASFPVDHTPPPQPQQQPQDPVQQYQPAPPEQQPDYEQQPPADEPPPYSGPGMPNDGIEKERPRPPNIITDAEDRGRHLEPRQRQASFGILQHPQPASMAASPQRSSADMGAEALRRQLLEQEERERQERLQRAEIQRAESARERQERERARARARELERSVSGGARVGSLRSAEGSGRANGPGWERRGSTTRPVFELPAEEDDEPVMRATSFPGQEWVPTWTED</sequence>
<keyword evidence="3" id="KW-1185">Reference proteome</keyword>
<feature type="compositionally biased region" description="Polar residues" evidence="1">
    <location>
        <begin position="886"/>
        <end position="897"/>
    </location>
</feature>
<feature type="compositionally biased region" description="Polar residues" evidence="1">
    <location>
        <begin position="528"/>
        <end position="537"/>
    </location>
</feature>
<feature type="compositionally biased region" description="Basic and acidic residues" evidence="1">
    <location>
        <begin position="859"/>
        <end position="871"/>
    </location>
</feature>
<feature type="compositionally biased region" description="Polar residues" evidence="1">
    <location>
        <begin position="1342"/>
        <end position="1364"/>
    </location>
</feature>
<feature type="compositionally biased region" description="Basic and acidic residues" evidence="1">
    <location>
        <begin position="615"/>
        <end position="629"/>
    </location>
</feature>
<feature type="compositionally biased region" description="Polar residues" evidence="1">
    <location>
        <begin position="496"/>
        <end position="505"/>
    </location>
</feature>
<feature type="region of interest" description="Disordered" evidence="1">
    <location>
        <begin position="1"/>
        <end position="252"/>
    </location>
</feature>
<feature type="compositionally biased region" description="Polar residues" evidence="1">
    <location>
        <begin position="1391"/>
        <end position="1407"/>
    </location>
</feature>
<evidence type="ECO:0000256" key="1">
    <source>
        <dbReference type="SAM" id="MobiDB-lite"/>
    </source>
</evidence>
<feature type="compositionally biased region" description="Polar residues" evidence="1">
    <location>
        <begin position="1108"/>
        <end position="1118"/>
    </location>
</feature>
<dbReference type="Proteomes" id="UP000800094">
    <property type="component" value="Unassembled WGS sequence"/>
</dbReference>
<dbReference type="OrthoDB" id="5151921at2759"/>
<feature type="region of interest" description="Disordered" evidence="1">
    <location>
        <begin position="394"/>
        <end position="1802"/>
    </location>
</feature>
<feature type="compositionally biased region" description="Polar residues" evidence="1">
    <location>
        <begin position="815"/>
        <end position="828"/>
    </location>
</feature>
<feature type="compositionally biased region" description="Basic and acidic residues" evidence="1">
    <location>
        <begin position="767"/>
        <end position="785"/>
    </location>
</feature>
<feature type="compositionally biased region" description="Low complexity" evidence="1">
    <location>
        <begin position="1080"/>
        <end position="1097"/>
    </location>
</feature>
<feature type="compositionally biased region" description="Low complexity" evidence="1">
    <location>
        <begin position="1249"/>
        <end position="1276"/>
    </location>
</feature>
<dbReference type="EMBL" id="ML987190">
    <property type="protein sequence ID" value="KAF2254437.1"/>
    <property type="molecule type" value="Genomic_DNA"/>
</dbReference>
<feature type="compositionally biased region" description="Basic and acidic residues" evidence="1">
    <location>
        <begin position="128"/>
        <end position="152"/>
    </location>
</feature>
<feature type="compositionally biased region" description="Low complexity" evidence="1">
    <location>
        <begin position="1365"/>
        <end position="1390"/>
    </location>
</feature>
<protein>
    <submittedName>
        <fullName evidence="2">Uncharacterized protein</fullName>
    </submittedName>
</protein>
<dbReference type="GeneID" id="54573112"/>
<feature type="compositionally biased region" description="Basic and acidic residues" evidence="1">
    <location>
        <begin position="1691"/>
        <end position="1737"/>
    </location>
</feature>
<feature type="compositionally biased region" description="Low complexity" evidence="1">
    <location>
        <begin position="513"/>
        <end position="527"/>
    </location>
</feature>
<feature type="region of interest" description="Disordered" evidence="1">
    <location>
        <begin position="265"/>
        <end position="381"/>
    </location>
</feature>
<feature type="compositionally biased region" description="Polar residues" evidence="1">
    <location>
        <begin position="1027"/>
        <end position="1041"/>
    </location>
</feature>
<name>A0A6A6IWJ0_9PLEO</name>
<feature type="compositionally biased region" description="Low complexity" evidence="1">
    <location>
        <begin position="1171"/>
        <end position="1193"/>
    </location>
</feature>
<feature type="compositionally biased region" description="Polar residues" evidence="1">
    <location>
        <begin position="1453"/>
        <end position="1482"/>
    </location>
</feature>
<feature type="compositionally biased region" description="Low complexity" evidence="1">
    <location>
        <begin position="1593"/>
        <end position="1603"/>
    </location>
</feature>
<feature type="compositionally biased region" description="Pro residues" evidence="1">
    <location>
        <begin position="428"/>
        <end position="437"/>
    </location>
</feature>
<feature type="compositionally biased region" description="Polar residues" evidence="1">
    <location>
        <begin position="939"/>
        <end position="965"/>
    </location>
</feature>